<comment type="caution">
    <text evidence="1">The sequence shown here is derived from an EMBL/GenBank/DDBJ whole genome shotgun (WGS) entry which is preliminary data.</text>
</comment>
<organism evidence="1 2">
    <name type="scientific">Ensete ventricosum</name>
    <name type="common">Abyssinian banana</name>
    <name type="synonym">Musa ensete</name>
    <dbReference type="NCBI Taxonomy" id="4639"/>
    <lineage>
        <taxon>Eukaryota</taxon>
        <taxon>Viridiplantae</taxon>
        <taxon>Streptophyta</taxon>
        <taxon>Embryophyta</taxon>
        <taxon>Tracheophyta</taxon>
        <taxon>Spermatophyta</taxon>
        <taxon>Magnoliopsida</taxon>
        <taxon>Liliopsida</taxon>
        <taxon>Zingiberales</taxon>
        <taxon>Musaceae</taxon>
        <taxon>Ensete</taxon>
    </lineage>
</organism>
<protein>
    <submittedName>
        <fullName evidence="1">Uncharacterized protein</fullName>
    </submittedName>
</protein>
<gene>
    <name evidence="1" type="ORF">B296_00030487</name>
</gene>
<name>A0A426ZR70_ENSVE</name>
<evidence type="ECO:0000313" key="2">
    <source>
        <dbReference type="Proteomes" id="UP000287651"/>
    </source>
</evidence>
<proteinExistence type="predicted"/>
<dbReference type="Proteomes" id="UP000287651">
    <property type="component" value="Unassembled WGS sequence"/>
</dbReference>
<sequence length="142" mass="14761">MRSWATSLLTSSSDYTSCDVVPYNLGRPGYSLLLCVSPRCHVSSSPPLPVTVGTPHDTTTSSLAVAALAAAATFNHTPATAPPYCHLATTAAPPCCQHLQQEGTPPLPLKLLPYLLVAATASSHANSFCNNRCPSPNANSCP</sequence>
<reference evidence="1 2" key="1">
    <citation type="journal article" date="2014" name="Agronomy (Basel)">
        <title>A Draft Genome Sequence for Ensete ventricosum, the Drought-Tolerant Tree Against Hunger.</title>
        <authorList>
            <person name="Harrison J."/>
            <person name="Moore K.A."/>
            <person name="Paszkiewicz K."/>
            <person name="Jones T."/>
            <person name="Grant M."/>
            <person name="Ambacheew D."/>
            <person name="Muzemil S."/>
            <person name="Studholme D.J."/>
        </authorList>
    </citation>
    <scope>NUCLEOTIDE SEQUENCE [LARGE SCALE GENOMIC DNA]</scope>
</reference>
<dbReference type="EMBL" id="AMZH03005427">
    <property type="protein sequence ID" value="RRT66411.1"/>
    <property type="molecule type" value="Genomic_DNA"/>
</dbReference>
<evidence type="ECO:0000313" key="1">
    <source>
        <dbReference type="EMBL" id="RRT66411.1"/>
    </source>
</evidence>
<accession>A0A426ZR70</accession>
<dbReference type="AlphaFoldDB" id="A0A426ZR70"/>